<evidence type="ECO:0000256" key="1">
    <source>
        <dbReference type="SAM" id="MobiDB-lite"/>
    </source>
</evidence>
<organism evidence="2 3">
    <name type="scientific">Lyophyllum shimeji</name>
    <name type="common">Hon-shimeji</name>
    <name type="synonym">Tricholoma shimeji</name>
    <dbReference type="NCBI Taxonomy" id="47721"/>
    <lineage>
        <taxon>Eukaryota</taxon>
        <taxon>Fungi</taxon>
        <taxon>Dikarya</taxon>
        <taxon>Basidiomycota</taxon>
        <taxon>Agaricomycotina</taxon>
        <taxon>Agaricomycetes</taxon>
        <taxon>Agaricomycetidae</taxon>
        <taxon>Agaricales</taxon>
        <taxon>Tricholomatineae</taxon>
        <taxon>Lyophyllaceae</taxon>
        <taxon>Lyophyllum</taxon>
    </lineage>
</organism>
<dbReference type="AlphaFoldDB" id="A0A9P3PHP8"/>
<proteinExistence type="predicted"/>
<protein>
    <submittedName>
        <fullName evidence="2">Uncharacterized protein</fullName>
    </submittedName>
</protein>
<reference evidence="2" key="1">
    <citation type="submission" date="2022-07" db="EMBL/GenBank/DDBJ databases">
        <title>The genome of Lyophyllum shimeji provides insight into the initial evolution of ectomycorrhizal fungal genome.</title>
        <authorList>
            <person name="Kobayashi Y."/>
            <person name="Shibata T."/>
            <person name="Hirakawa H."/>
            <person name="Shigenobu S."/>
            <person name="Nishiyama T."/>
            <person name="Yamada A."/>
            <person name="Hasebe M."/>
            <person name="Kawaguchi M."/>
        </authorList>
    </citation>
    <scope>NUCLEOTIDE SEQUENCE</scope>
    <source>
        <strain evidence="2">AT787</strain>
    </source>
</reference>
<comment type="caution">
    <text evidence="2">The sequence shown here is derived from an EMBL/GenBank/DDBJ whole genome shotgun (WGS) entry which is preliminary data.</text>
</comment>
<feature type="region of interest" description="Disordered" evidence="1">
    <location>
        <begin position="1"/>
        <end position="27"/>
    </location>
</feature>
<accession>A0A9P3PHP8</accession>
<sequence>MDDQFPGNTAGIDCAATEESGAKAKNTLGDKVPRREVRDAISARMSEARPPVVTVSRYMPEQHAQETDVKHQSTVPSL</sequence>
<evidence type="ECO:0000313" key="3">
    <source>
        <dbReference type="Proteomes" id="UP001063166"/>
    </source>
</evidence>
<gene>
    <name evidence="2" type="ORF">LshimejAT787_0212390</name>
</gene>
<dbReference type="Proteomes" id="UP001063166">
    <property type="component" value="Unassembled WGS sequence"/>
</dbReference>
<name>A0A9P3PHP8_LYOSH</name>
<keyword evidence="3" id="KW-1185">Reference proteome</keyword>
<evidence type="ECO:0000313" key="2">
    <source>
        <dbReference type="EMBL" id="GLB35674.1"/>
    </source>
</evidence>
<dbReference type="EMBL" id="BRPK01000002">
    <property type="protein sequence ID" value="GLB35674.1"/>
    <property type="molecule type" value="Genomic_DNA"/>
</dbReference>